<feature type="transmembrane region" description="Helical" evidence="8">
    <location>
        <begin position="167"/>
        <end position="189"/>
    </location>
</feature>
<dbReference type="KEGG" id="gsh:117347564"/>
<sequence length="374" mass="42392">MKILPVIAYLHFNATSAEDSPPATRTCGQRNCSALDSSDLFLTRSRYILASVYMFIFVVGIPGNILMLLVLLQNLRRMSTEPLSRLTSPLIINITVSDLVFLFYCIPLTFLNLVTVEWRIGYVVCLTHPAVCLWSNFSSLYSMLAVSVLRYLAVVHPTRSRTLSKKLMTLVCLLIWVVSFMVSFPLWVYSSVAKVHGVLTCVLLMTTQQITLYSRLLAGVAFFPPMSLMILCYLKVIHALWSRKSLIVQRTSSLQVNRKATVMILTMVGSFVLMWVPCWLLLFITGGRQLALTPTLYVATNMTIALAFANCCISPIIYFGLSDQFRTRLWKLFREAGKSKTCKAHMERSEAFDTVMSSLDSERTLVHQEHHRQD</sequence>
<gene>
    <name evidence="11" type="primary">LOC117347564</name>
</gene>
<organism evidence="10 11">
    <name type="scientific">Geotrypetes seraphini</name>
    <name type="common">Gaboon caecilian</name>
    <name type="synonym">Caecilia seraphini</name>
    <dbReference type="NCBI Taxonomy" id="260995"/>
    <lineage>
        <taxon>Eukaryota</taxon>
        <taxon>Metazoa</taxon>
        <taxon>Chordata</taxon>
        <taxon>Craniata</taxon>
        <taxon>Vertebrata</taxon>
        <taxon>Euteleostomi</taxon>
        <taxon>Amphibia</taxon>
        <taxon>Gymnophiona</taxon>
        <taxon>Geotrypetes</taxon>
    </lineage>
</organism>
<dbReference type="Gene3D" id="1.20.1070.10">
    <property type="entry name" value="Rhodopsin 7-helix transmembrane proteins"/>
    <property type="match status" value="1"/>
</dbReference>
<name>A0A6P8P0K7_GEOSA</name>
<dbReference type="InParanoid" id="A0A6P8P0K7"/>
<feature type="transmembrane region" description="Helical" evidence="8">
    <location>
        <begin position="296"/>
        <end position="321"/>
    </location>
</feature>
<dbReference type="InterPro" id="IPR000276">
    <property type="entry name" value="GPCR_Rhodpsn"/>
</dbReference>
<evidence type="ECO:0000256" key="8">
    <source>
        <dbReference type="SAM" id="Phobius"/>
    </source>
</evidence>
<keyword evidence="6" id="KW-0675">Receptor</keyword>
<evidence type="ECO:0000313" key="11">
    <source>
        <dbReference type="RefSeq" id="XP_033774550.1"/>
    </source>
</evidence>
<evidence type="ECO:0000259" key="9">
    <source>
        <dbReference type="PROSITE" id="PS50262"/>
    </source>
</evidence>
<dbReference type="GO" id="GO:0004930">
    <property type="term" value="F:G protein-coupled receptor activity"/>
    <property type="evidence" value="ECO:0007669"/>
    <property type="project" value="UniProtKB-KW"/>
</dbReference>
<evidence type="ECO:0000256" key="5">
    <source>
        <dbReference type="ARBA" id="ARBA00023136"/>
    </source>
</evidence>
<proteinExistence type="predicted"/>
<evidence type="ECO:0000256" key="7">
    <source>
        <dbReference type="ARBA" id="ARBA00023224"/>
    </source>
</evidence>
<dbReference type="Proteomes" id="UP000515159">
    <property type="component" value="Chromosome 13"/>
</dbReference>
<dbReference type="SUPFAM" id="SSF81321">
    <property type="entry name" value="Family A G protein-coupled receptor-like"/>
    <property type="match status" value="1"/>
</dbReference>
<feature type="transmembrane region" description="Helical" evidence="8">
    <location>
        <begin position="90"/>
        <end position="113"/>
    </location>
</feature>
<evidence type="ECO:0000256" key="2">
    <source>
        <dbReference type="ARBA" id="ARBA00022692"/>
    </source>
</evidence>
<keyword evidence="2 8" id="KW-0812">Transmembrane</keyword>
<dbReference type="GeneID" id="117347564"/>
<evidence type="ECO:0000313" key="10">
    <source>
        <dbReference type="Proteomes" id="UP000515159"/>
    </source>
</evidence>
<evidence type="ECO:0000256" key="3">
    <source>
        <dbReference type="ARBA" id="ARBA00022989"/>
    </source>
</evidence>
<dbReference type="GO" id="GO:0005886">
    <property type="term" value="C:plasma membrane"/>
    <property type="evidence" value="ECO:0007669"/>
    <property type="project" value="TreeGrafter"/>
</dbReference>
<protein>
    <submittedName>
        <fullName evidence="11">C-C chemokine receptor type 8-like</fullName>
    </submittedName>
</protein>
<dbReference type="PANTHER" id="PTHR45695:SF9">
    <property type="entry name" value="LEUCOKININ RECEPTOR"/>
    <property type="match status" value="1"/>
</dbReference>
<keyword evidence="3 8" id="KW-1133">Transmembrane helix</keyword>
<accession>A0A6P8P0K7</accession>
<dbReference type="PANTHER" id="PTHR45695">
    <property type="entry name" value="LEUCOKININ RECEPTOR-RELATED"/>
    <property type="match status" value="1"/>
</dbReference>
<dbReference type="AlphaFoldDB" id="A0A6P8P0K7"/>
<comment type="subcellular location">
    <subcellularLocation>
        <location evidence="1">Membrane</location>
        <topology evidence="1">Multi-pass membrane protein</topology>
    </subcellularLocation>
</comment>
<dbReference type="InterPro" id="IPR017452">
    <property type="entry name" value="GPCR_Rhodpsn_7TM"/>
</dbReference>
<dbReference type="PROSITE" id="PS50262">
    <property type="entry name" value="G_PROTEIN_RECEP_F1_2"/>
    <property type="match status" value="1"/>
</dbReference>
<evidence type="ECO:0000256" key="4">
    <source>
        <dbReference type="ARBA" id="ARBA00023040"/>
    </source>
</evidence>
<keyword evidence="10" id="KW-1185">Reference proteome</keyword>
<evidence type="ECO:0000256" key="6">
    <source>
        <dbReference type="ARBA" id="ARBA00023170"/>
    </source>
</evidence>
<evidence type="ECO:0000256" key="1">
    <source>
        <dbReference type="ARBA" id="ARBA00004141"/>
    </source>
</evidence>
<feature type="transmembrane region" description="Helical" evidence="8">
    <location>
        <begin position="262"/>
        <end position="284"/>
    </location>
</feature>
<keyword evidence="4" id="KW-0297">G-protein coupled receptor</keyword>
<feature type="transmembrane region" description="Helical" evidence="8">
    <location>
        <begin position="216"/>
        <end position="241"/>
    </location>
</feature>
<feature type="domain" description="G-protein coupled receptors family 1 profile" evidence="9">
    <location>
        <begin position="63"/>
        <end position="318"/>
    </location>
</feature>
<dbReference type="CDD" id="cd00637">
    <property type="entry name" value="7tm_classA_rhodopsin-like"/>
    <property type="match status" value="1"/>
</dbReference>
<dbReference type="PRINTS" id="PR00237">
    <property type="entry name" value="GPCRRHODOPSN"/>
</dbReference>
<dbReference type="Pfam" id="PF00001">
    <property type="entry name" value="7tm_1"/>
    <property type="match status" value="1"/>
</dbReference>
<keyword evidence="5 8" id="KW-0472">Membrane</keyword>
<dbReference type="RefSeq" id="XP_033774550.1">
    <property type="nucleotide sequence ID" value="XM_033918659.1"/>
</dbReference>
<reference evidence="11" key="1">
    <citation type="submission" date="2025-08" db="UniProtKB">
        <authorList>
            <consortium name="RefSeq"/>
        </authorList>
    </citation>
    <scope>IDENTIFICATION</scope>
</reference>
<feature type="transmembrane region" description="Helical" evidence="8">
    <location>
        <begin position="47"/>
        <end position="70"/>
    </location>
</feature>
<feature type="transmembrane region" description="Helical" evidence="8">
    <location>
        <begin position="133"/>
        <end position="155"/>
    </location>
</feature>
<dbReference type="OrthoDB" id="10044919at2759"/>
<keyword evidence="7" id="KW-0807">Transducer</keyword>